<comment type="caution">
    <text evidence="2">The sequence shown here is derived from an EMBL/GenBank/DDBJ whole genome shotgun (WGS) entry which is preliminary data.</text>
</comment>
<keyword evidence="3" id="KW-1185">Reference proteome</keyword>
<evidence type="ECO:0008006" key="4">
    <source>
        <dbReference type="Google" id="ProtNLM"/>
    </source>
</evidence>
<dbReference type="OrthoDB" id="2738625at2"/>
<organism evidence="2 3">
    <name type="scientific">Ureibacillus massiliensis 4400831 = CIP 108448 = CCUG 49529</name>
    <dbReference type="NCBI Taxonomy" id="1211035"/>
    <lineage>
        <taxon>Bacteria</taxon>
        <taxon>Bacillati</taxon>
        <taxon>Bacillota</taxon>
        <taxon>Bacilli</taxon>
        <taxon>Bacillales</taxon>
        <taxon>Caryophanaceae</taxon>
        <taxon>Ureibacillus</taxon>
    </lineage>
</organism>
<dbReference type="Proteomes" id="UP000030595">
    <property type="component" value="Unassembled WGS sequence"/>
</dbReference>
<evidence type="ECO:0000313" key="3">
    <source>
        <dbReference type="Proteomes" id="UP000030595"/>
    </source>
</evidence>
<feature type="compositionally biased region" description="Basic and acidic residues" evidence="1">
    <location>
        <begin position="54"/>
        <end position="63"/>
    </location>
</feature>
<evidence type="ECO:0000313" key="2">
    <source>
        <dbReference type="EMBL" id="KGR90112.1"/>
    </source>
</evidence>
<name>A0A0A3JSW6_9BACL</name>
<proteinExistence type="predicted"/>
<accession>A0A0A3JSW6</accession>
<dbReference type="AlphaFoldDB" id="A0A0A3JSW6"/>
<feature type="region of interest" description="Disordered" evidence="1">
    <location>
        <begin position="41"/>
        <end position="63"/>
    </location>
</feature>
<protein>
    <recommendedName>
        <fullName evidence="4">Gamma-type small acid-soluble spore protein</fullName>
    </recommendedName>
</protein>
<reference evidence="2 3" key="1">
    <citation type="submission" date="2014-02" db="EMBL/GenBank/DDBJ databases">
        <title>Draft genome sequence of Lysinibacillus massiliensis CCUG 49529.</title>
        <authorList>
            <person name="Zhang F."/>
            <person name="Wang G."/>
            <person name="Zhang L."/>
        </authorList>
    </citation>
    <scope>NUCLEOTIDE SEQUENCE [LARGE SCALE GENOMIC DNA]</scope>
    <source>
        <strain evidence="2 3">CCUG 49529</strain>
    </source>
</reference>
<dbReference type="eggNOG" id="ENOG5033DCQ">
    <property type="taxonomic scope" value="Bacteria"/>
</dbReference>
<sequence>MKQHDNEQFTVAGTNIDEVKKLNAQSGLSYNEVYELLAKTGGKGTSKFSDTDTNEIKSKLHHH</sequence>
<gene>
    <name evidence="2" type="ORF">CD30_13225</name>
</gene>
<evidence type="ECO:0000256" key="1">
    <source>
        <dbReference type="SAM" id="MobiDB-lite"/>
    </source>
</evidence>
<dbReference type="EMBL" id="JPVQ01000025">
    <property type="protein sequence ID" value="KGR90112.1"/>
    <property type="molecule type" value="Genomic_DNA"/>
</dbReference>
<dbReference type="RefSeq" id="WP_036177627.1">
    <property type="nucleotide sequence ID" value="NZ_AVCZ01000025.1"/>
</dbReference>